<dbReference type="PANTHER" id="PTHR36488">
    <property type="entry name" value="CASP-LIKE PROTEIN 1U1"/>
    <property type="match status" value="1"/>
</dbReference>
<dbReference type="Pfam" id="PF04535">
    <property type="entry name" value="CASP_dom"/>
    <property type="match status" value="1"/>
</dbReference>
<evidence type="ECO:0000259" key="9">
    <source>
        <dbReference type="Pfam" id="PF04535"/>
    </source>
</evidence>
<name>A0A803LPY5_CHEQI</name>
<comment type="subcellular location">
    <subcellularLocation>
        <location evidence="1 8">Cell membrane</location>
        <topology evidence="1 8">Multi-pass membrane protein</topology>
    </subcellularLocation>
</comment>
<evidence type="ECO:0000256" key="3">
    <source>
        <dbReference type="ARBA" id="ARBA00011489"/>
    </source>
</evidence>
<evidence type="ECO:0000256" key="8">
    <source>
        <dbReference type="RuleBase" id="RU361233"/>
    </source>
</evidence>
<dbReference type="EnsemblPlants" id="AUR62017014-RA">
    <property type="protein sequence ID" value="AUR62017014-RA:cds"/>
    <property type="gene ID" value="AUR62017014"/>
</dbReference>
<dbReference type="PANTHER" id="PTHR36488:SF8">
    <property type="entry name" value="CASP-LIKE PROTEIN 1U1"/>
    <property type="match status" value="1"/>
</dbReference>
<protein>
    <recommendedName>
        <fullName evidence="8">CASP-like protein</fullName>
    </recommendedName>
</protein>
<dbReference type="Gramene" id="AUR62017014-RA">
    <property type="protein sequence ID" value="AUR62017014-RA:cds"/>
    <property type="gene ID" value="AUR62017014"/>
</dbReference>
<keyword evidence="7 8" id="KW-0472">Membrane</keyword>
<comment type="caution">
    <text evidence="8">Lacks conserved residue(s) required for the propagation of feature annotation.</text>
</comment>
<evidence type="ECO:0000313" key="10">
    <source>
        <dbReference type="EnsemblPlants" id="AUR62017014-RA:cds"/>
    </source>
</evidence>
<keyword evidence="4 8" id="KW-1003">Cell membrane</keyword>
<dbReference type="AlphaFoldDB" id="A0A803LPY5"/>
<dbReference type="InterPro" id="IPR006702">
    <property type="entry name" value="CASP_dom"/>
</dbReference>
<evidence type="ECO:0000256" key="5">
    <source>
        <dbReference type="ARBA" id="ARBA00022692"/>
    </source>
</evidence>
<evidence type="ECO:0000256" key="4">
    <source>
        <dbReference type="ARBA" id="ARBA00022475"/>
    </source>
</evidence>
<feature type="transmembrane region" description="Helical" evidence="8">
    <location>
        <begin position="41"/>
        <end position="60"/>
    </location>
</feature>
<proteinExistence type="inferred from homology"/>
<feature type="domain" description="Casparian strip membrane protein" evidence="9">
    <location>
        <begin position="1"/>
        <end position="128"/>
    </location>
</feature>
<evidence type="ECO:0000256" key="2">
    <source>
        <dbReference type="ARBA" id="ARBA00007651"/>
    </source>
</evidence>
<comment type="subunit">
    <text evidence="3 8">Homodimer and heterodimers.</text>
</comment>
<sequence>LIALASTIVATIVMGTAHDSASVLGIKFDAKFTNSPSFKYFVIAYAVVSFYSLVVLLLPFKNLLWRLILVLDMVVTLLLTSAASAALAIAYVGKKGNTHAGWLAICGQVPKFCDQTSAALAVGFVAAIIYFVLLLYSLHAALGPLFPAST</sequence>
<dbReference type="GO" id="GO:0005886">
    <property type="term" value="C:plasma membrane"/>
    <property type="evidence" value="ECO:0007669"/>
    <property type="project" value="UniProtKB-SubCell"/>
</dbReference>
<evidence type="ECO:0000256" key="1">
    <source>
        <dbReference type="ARBA" id="ARBA00004651"/>
    </source>
</evidence>
<dbReference type="OMA" id="EAIACAY"/>
<feature type="transmembrane region" description="Helical" evidence="8">
    <location>
        <begin position="118"/>
        <end position="138"/>
    </location>
</feature>
<organism evidence="10 11">
    <name type="scientific">Chenopodium quinoa</name>
    <name type="common">Quinoa</name>
    <dbReference type="NCBI Taxonomy" id="63459"/>
    <lineage>
        <taxon>Eukaryota</taxon>
        <taxon>Viridiplantae</taxon>
        <taxon>Streptophyta</taxon>
        <taxon>Embryophyta</taxon>
        <taxon>Tracheophyta</taxon>
        <taxon>Spermatophyta</taxon>
        <taxon>Magnoliopsida</taxon>
        <taxon>eudicotyledons</taxon>
        <taxon>Gunneridae</taxon>
        <taxon>Pentapetalae</taxon>
        <taxon>Caryophyllales</taxon>
        <taxon>Chenopodiaceae</taxon>
        <taxon>Chenopodioideae</taxon>
        <taxon>Atripliceae</taxon>
        <taxon>Chenopodium</taxon>
    </lineage>
</organism>
<evidence type="ECO:0000256" key="7">
    <source>
        <dbReference type="ARBA" id="ARBA00023136"/>
    </source>
</evidence>
<dbReference type="NCBIfam" id="TIGR01569">
    <property type="entry name" value="A_tha_TIGR01569"/>
    <property type="match status" value="1"/>
</dbReference>
<comment type="similarity">
    <text evidence="2 8">Belongs to the Casparian strip membrane proteins (CASP) family.</text>
</comment>
<keyword evidence="5 8" id="KW-0812">Transmembrane</keyword>
<reference evidence="10" key="1">
    <citation type="journal article" date="2017" name="Nature">
        <title>The genome of Chenopodium quinoa.</title>
        <authorList>
            <person name="Jarvis D.E."/>
            <person name="Ho Y.S."/>
            <person name="Lightfoot D.J."/>
            <person name="Schmoeckel S.M."/>
            <person name="Li B."/>
            <person name="Borm T.J.A."/>
            <person name="Ohyanagi H."/>
            <person name="Mineta K."/>
            <person name="Michell C.T."/>
            <person name="Saber N."/>
            <person name="Kharbatia N.M."/>
            <person name="Rupper R.R."/>
            <person name="Sharp A.R."/>
            <person name="Dally N."/>
            <person name="Boughton B.A."/>
            <person name="Woo Y.H."/>
            <person name="Gao G."/>
            <person name="Schijlen E.G.W.M."/>
            <person name="Guo X."/>
            <person name="Momin A.A."/>
            <person name="Negrao S."/>
            <person name="Al-Babili S."/>
            <person name="Gehring C."/>
            <person name="Roessner U."/>
            <person name="Jung C."/>
            <person name="Murphy K."/>
            <person name="Arold S.T."/>
            <person name="Gojobori T."/>
            <person name="van der Linden C.G."/>
            <person name="van Loo E.N."/>
            <person name="Jellen E.N."/>
            <person name="Maughan P.J."/>
            <person name="Tester M."/>
        </authorList>
    </citation>
    <scope>NUCLEOTIDE SEQUENCE [LARGE SCALE GENOMIC DNA]</scope>
    <source>
        <strain evidence="10">cv. PI 614886</strain>
    </source>
</reference>
<feature type="transmembrane region" description="Helical" evidence="8">
    <location>
        <begin position="67"/>
        <end position="92"/>
    </location>
</feature>
<dbReference type="InterPro" id="IPR006459">
    <property type="entry name" value="CASP/CASPL"/>
</dbReference>
<evidence type="ECO:0000313" key="11">
    <source>
        <dbReference type="Proteomes" id="UP000596660"/>
    </source>
</evidence>
<evidence type="ECO:0000256" key="6">
    <source>
        <dbReference type="ARBA" id="ARBA00022989"/>
    </source>
</evidence>
<keyword evidence="11" id="KW-1185">Reference proteome</keyword>
<dbReference type="Proteomes" id="UP000596660">
    <property type="component" value="Unplaced"/>
</dbReference>
<keyword evidence="6 8" id="KW-1133">Transmembrane helix</keyword>
<reference evidence="10" key="2">
    <citation type="submission" date="2021-03" db="UniProtKB">
        <authorList>
            <consortium name="EnsemblPlants"/>
        </authorList>
    </citation>
    <scope>IDENTIFICATION</scope>
</reference>
<accession>A0A803LPY5</accession>
<dbReference type="InterPro" id="IPR044173">
    <property type="entry name" value="CASPL"/>
</dbReference>